<dbReference type="EMBL" id="CP039355">
    <property type="protein sequence ID" value="QCE14813.1"/>
    <property type="molecule type" value="Genomic_DNA"/>
</dbReference>
<evidence type="ECO:0000313" key="1">
    <source>
        <dbReference type="EMBL" id="QCE14813.1"/>
    </source>
</evidence>
<dbReference type="Proteomes" id="UP000501690">
    <property type="component" value="Linkage Group LG11"/>
</dbReference>
<protein>
    <submittedName>
        <fullName evidence="1">Uncharacterized protein</fullName>
    </submittedName>
</protein>
<dbReference type="AlphaFoldDB" id="A0A4D6NLX2"/>
<proteinExistence type="predicted"/>
<keyword evidence="2" id="KW-1185">Reference proteome</keyword>
<sequence>MPSATTTPTTGLDDEGLGILDLRSLFSGVPSCDRLGPPLLARVFRSKLRITTGDGFHSLTTMCYDWTQLIRENETGMGGGSTNECGEMVMIMGRIGVCVECGGKVVIIGGIGLW</sequence>
<reference evidence="1 2" key="1">
    <citation type="submission" date="2019-04" db="EMBL/GenBank/DDBJ databases">
        <title>An improved genome assembly and genetic linkage map for asparagus bean, Vigna unguiculata ssp. sesquipedialis.</title>
        <authorList>
            <person name="Xia Q."/>
            <person name="Zhang R."/>
            <person name="Dong Y."/>
        </authorList>
    </citation>
    <scope>NUCLEOTIDE SEQUENCE [LARGE SCALE GENOMIC DNA]</scope>
    <source>
        <tissue evidence="1">Leaf</tissue>
    </source>
</reference>
<organism evidence="1 2">
    <name type="scientific">Vigna unguiculata</name>
    <name type="common">Cowpea</name>
    <dbReference type="NCBI Taxonomy" id="3917"/>
    <lineage>
        <taxon>Eukaryota</taxon>
        <taxon>Viridiplantae</taxon>
        <taxon>Streptophyta</taxon>
        <taxon>Embryophyta</taxon>
        <taxon>Tracheophyta</taxon>
        <taxon>Spermatophyta</taxon>
        <taxon>Magnoliopsida</taxon>
        <taxon>eudicotyledons</taxon>
        <taxon>Gunneridae</taxon>
        <taxon>Pentapetalae</taxon>
        <taxon>rosids</taxon>
        <taxon>fabids</taxon>
        <taxon>Fabales</taxon>
        <taxon>Fabaceae</taxon>
        <taxon>Papilionoideae</taxon>
        <taxon>50 kb inversion clade</taxon>
        <taxon>NPAAA clade</taxon>
        <taxon>indigoferoid/millettioid clade</taxon>
        <taxon>Phaseoleae</taxon>
        <taxon>Vigna</taxon>
    </lineage>
</organism>
<evidence type="ECO:0000313" key="2">
    <source>
        <dbReference type="Proteomes" id="UP000501690"/>
    </source>
</evidence>
<name>A0A4D6NLX2_VIGUN</name>
<accession>A0A4D6NLX2</accession>
<gene>
    <name evidence="1" type="ORF">DEO72_LG11g1819</name>
</gene>